<evidence type="ECO:0000313" key="3">
    <source>
        <dbReference type="Proteomes" id="UP001161247"/>
    </source>
</evidence>
<dbReference type="AlphaFoldDB" id="A0AAV1DW29"/>
<evidence type="ECO:0000256" key="1">
    <source>
        <dbReference type="SAM" id="MobiDB-lite"/>
    </source>
</evidence>
<dbReference type="PANTHER" id="PTHR33167:SF26">
    <property type="entry name" value="EXPRESSED PROTEIN"/>
    <property type="match status" value="1"/>
</dbReference>
<dbReference type="EMBL" id="OX459123">
    <property type="protein sequence ID" value="CAI9111301.1"/>
    <property type="molecule type" value="Genomic_DNA"/>
</dbReference>
<accession>A0AAV1DW29</accession>
<feature type="compositionally biased region" description="Acidic residues" evidence="1">
    <location>
        <begin position="116"/>
        <end position="125"/>
    </location>
</feature>
<feature type="compositionally biased region" description="Low complexity" evidence="1">
    <location>
        <begin position="143"/>
        <end position="157"/>
    </location>
</feature>
<name>A0AAV1DW29_OLDCO</name>
<keyword evidence="3" id="KW-1185">Reference proteome</keyword>
<gene>
    <name evidence="2" type="ORF">OLC1_LOCUS18748</name>
</gene>
<organism evidence="2 3">
    <name type="scientific">Oldenlandia corymbosa var. corymbosa</name>
    <dbReference type="NCBI Taxonomy" id="529605"/>
    <lineage>
        <taxon>Eukaryota</taxon>
        <taxon>Viridiplantae</taxon>
        <taxon>Streptophyta</taxon>
        <taxon>Embryophyta</taxon>
        <taxon>Tracheophyta</taxon>
        <taxon>Spermatophyta</taxon>
        <taxon>Magnoliopsida</taxon>
        <taxon>eudicotyledons</taxon>
        <taxon>Gunneridae</taxon>
        <taxon>Pentapetalae</taxon>
        <taxon>asterids</taxon>
        <taxon>lamiids</taxon>
        <taxon>Gentianales</taxon>
        <taxon>Rubiaceae</taxon>
        <taxon>Rubioideae</taxon>
        <taxon>Spermacoceae</taxon>
        <taxon>Hedyotis-Oldenlandia complex</taxon>
        <taxon>Oldenlandia</taxon>
    </lineage>
</organism>
<reference evidence="2" key="1">
    <citation type="submission" date="2023-03" db="EMBL/GenBank/DDBJ databases">
        <authorList>
            <person name="Julca I."/>
        </authorList>
    </citation>
    <scope>NUCLEOTIDE SEQUENCE</scope>
</reference>
<evidence type="ECO:0000313" key="2">
    <source>
        <dbReference type="EMBL" id="CAI9111301.1"/>
    </source>
</evidence>
<sequence length="228" mass="26350">MENLFNPYDKESMRMAMLKHEETFREQVYELHRLYQVQKILMNNIANIRKHGQDSSDIRNFNISPNQFIQTVNHNQDTRESRPRKFLDLGLPVQSLHRPVGLEEGIFNGTVQNNTIEEEETEELELTLGLGPSSSKSTRRTNTDSAATLSNSSSTESSHMKRPEPATFLSTRNSSKEELIGWQWGLNHHHHHPSSSRRNGASIEDMKFRQDRHTNPPWLFQALSLNTT</sequence>
<protein>
    <submittedName>
        <fullName evidence="2">OLC1v1011496C1</fullName>
    </submittedName>
</protein>
<proteinExistence type="predicted"/>
<dbReference type="Proteomes" id="UP001161247">
    <property type="component" value="Chromosome 6"/>
</dbReference>
<feature type="region of interest" description="Disordered" evidence="1">
    <location>
        <begin position="111"/>
        <end position="172"/>
    </location>
</feature>
<dbReference type="PANTHER" id="PTHR33167">
    <property type="entry name" value="TRANSCRIPTION FACTOR, PUTATIVE (DUF863)-RELATED"/>
    <property type="match status" value="1"/>
</dbReference>